<feature type="compositionally biased region" description="Low complexity" evidence="1">
    <location>
        <begin position="146"/>
        <end position="161"/>
    </location>
</feature>
<evidence type="ECO:0000256" key="1">
    <source>
        <dbReference type="SAM" id="MobiDB-lite"/>
    </source>
</evidence>
<gene>
    <name evidence="2" type="ORF">DBRI00130_LOCUS35341</name>
</gene>
<dbReference type="EMBL" id="HBNS01045719">
    <property type="protein sequence ID" value="CAE4645876.1"/>
    <property type="molecule type" value="Transcribed_RNA"/>
</dbReference>
<accession>A0A7S4SHP4</accession>
<feature type="region of interest" description="Disordered" evidence="1">
    <location>
        <begin position="139"/>
        <end position="161"/>
    </location>
</feature>
<name>A0A7S4SHP4_9STRA</name>
<proteinExistence type="predicted"/>
<feature type="region of interest" description="Disordered" evidence="1">
    <location>
        <begin position="50"/>
        <end position="75"/>
    </location>
</feature>
<organism evidence="2">
    <name type="scientific">Ditylum brightwellii</name>
    <dbReference type="NCBI Taxonomy" id="49249"/>
    <lineage>
        <taxon>Eukaryota</taxon>
        <taxon>Sar</taxon>
        <taxon>Stramenopiles</taxon>
        <taxon>Ochrophyta</taxon>
        <taxon>Bacillariophyta</taxon>
        <taxon>Mediophyceae</taxon>
        <taxon>Lithodesmiophycidae</taxon>
        <taxon>Lithodesmiales</taxon>
        <taxon>Lithodesmiaceae</taxon>
        <taxon>Ditylum</taxon>
    </lineage>
</organism>
<dbReference type="AlphaFoldDB" id="A0A7S4SHP4"/>
<evidence type="ECO:0000313" key="2">
    <source>
        <dbReference type="EMBL" id="CAE4645876.1"/>
    </source>
</evidence>
<sequence length="273" mass="29956">MTSIRTHTSAGMVQGNMQTPPVAGLGIVSTGKMHITSTKGCFSPLKNKKHGLIRVPPAPNATISPVPSSDKRKRRACSVSDNSLREILRKNEDVNDDCSFILINPISPRREPKLRFSSVPPASITIRPRPCRRLRTQKEPNDLFGSPIASPAPTSPSLAPQTPFVHVLGQQTSHPQQAHVVIQNVVNEDADGVPQFLPSSNRYHASRISSIFQKIDQQITTDCYTDASDDDDLVLARPRSLVESSFHSISLDHGSTILRPRASVPDYIIRHPS</sequence>
<reference evidence="2" key="1">
    <citation type="submission" date="2021-01" db="EMBL/GenBank/DDBJ databases">
        <authorList>
            <person name="Corre E."/>
            <person name="Pelletier E."/>
            <person name="Niang G."/>
            <person name="Scheremetjew M."/>
            <person name="Finn R."/>
            <person name="Kale V."/>
            <person name="Holt S."/>
            <person name="Cochrane G."/>
            <person name="Meng A."/>
            <person name="Brown T."/>
            <person name="Cohen L."/>
        </authorList>
    </citation>
    <scope>NUCLEOTIDE SEQUENCE</scope>
    <source>
        <strain evidence="2">GSO104</strain>
    </source>
</reference>
<protein>
    <submittedName>
        <fullName evidence="2">Uncharacterized protein</fullName>
    </submittedName>
</protein>